<dbReference type="InterPro" id="IPR049052">
    <property type="entry name" value="nSTAND1"/>
</dbReference>
<dbReference type="PROSITE" id="PS50082">
    <property type="entry name" value="WD_REPEATS_2"/>
    <property type="match status" value="5"/>
</dbReference>
<dbReference type="InterPro" id="IPR011047">
    <property type="entry name" value="Quinoprotein_ADH-like_sf"/>
</dbReference>
<dbReference type="InterPro" id="IPR001680">
    <property type="entry name" value="WD40_rpt"/>
</dbReference>
<keyword evidence="5" id="KW-1133">Transmembrane helix</keyword>
<feature type="repeat" description="WD" evidence="3">
    <location>
        <begin position="1115"/>
        <end position="1144"/>
    </location>
</feature>
<dbReference type="EMBL" id="MSIF01000024">
    <property type="protein sequence ID" value="OLF05980.1"/>
    <property type="molecule type" value="Genomic_DNA"/>
</dbReference>
<dbReference type="InterPro" id="IPR010982">
    <property type="entry name" value="Lambda_DNA-bd_dom_sf"/>
</dbReference>
<dbReference type="Pfam" id="PF13560">
    <property type="entry name" value="HTH_31"/>
    <property type="match status" value="1"/>
</dbReference>
<protein>
    <recommendedName>
        <fullName evidence="6">Novel STAND NTPase 1 domain-containing protein</fullName>
    </recommendedName>
</protein>
<feature type="repeat" description="WD" evidence="3">
    <location>
        <begin position="1149"/>
        <end position="1182"/>
    </location>
</feature>
<dbReference type="InterPro" id="IPR015943">
    <property type="entry name" value="WD40/YVTN_repeat-like_dom_sf"/>
</dbReference>
<dbReference type="InterPro" id="IPR019775">
    <property type="entry name" value="WD40_repeat_CS"/>
</dbReference>
<dbReference type="InterPro" id="IPR027417">
    <property type="entry name" value="P-loop_NTPase"/>
</dbReference>
<evidence type="ECO:0000313" key="7">
    <source>
        <dbReference type="EMBL" id="OLF05980.1"/>
    </source>
</evidence>
<proteinExistence type="predicted"/>
<keyword evidence="5" id="KW-0472">Membrane</keyword>
<keyword evidence="5" id="KW-0812">Transmembrane</keyword>
<dbReference type="InterPro" id="IPR001387">
    <property type="entry name" value="Cro/C1-type_HTH"/>
</dbReference>
<reference evidence="7 8" key="1">
    <citation type="submission" date="2016-12" db="EMBL/GenBank/DDBJ databases">
        <title>The draft genome sequence of Actinophytocola xinjiangensis.</title>
        <authorList>
            <person name="Wang W."/>
            <person name="Yuan L."/>
        </authorList>
    </citation>
    <scope>NUCLEOTIDE SEQUENCE [LARGE SCALE GENOMIC DNA]</scope>
    <source>
        <strain evidence="7 8">CGMCC 4.4663</strain>
    </source>
</reference>
<feature type="repeat" description="WD" evidence="3">
    <location>
        <begin position="843"/>
        <end position="884"/>
    </location>
</feature>
<evidence type="ECO:0000256" key="5">
    <source>
        <dbReference type="SAM" id="Phobius"/>
    </source>
</evidence>
<evidence type="ECO:0000313" key="8">
    <source>
        <dbReference type="Proteomes" id="UP000185696"/>
    </source>
</evidence>
<sequence length="1263" mass="134222">MGVWMGQSPELARADGDTATGPGPIATRAEFGARLTGLRDRERLSINAVAGRTGIPRSTVADWCRAHRLPHAGQHTQFESMLRVLGVEDTGPWLTALARIRAGTPRPEPGAPYPGLASFRMADAEWFFGRAELTRQAVARCHDALSSPDRPAVLVVVGPSGAGKSSLIHAGLCPELTGSGFACVSLTPGATPLRRLDDHLAAAQGRPVVVVDQLEELFTECADPRERERFLDRLVALADGPVEDRTLVVLGLRVDFYARAAAHRSLARALERSQLVVGALTRDELVDAVVEPARRAGFSVDEDLLAMVLNDFVPSGAVTGLHDAGALPLLSHALRETWRRARRQRMRAADYLAAGGIDGAIAQTAEEVHDGLDAAARDVARQVFLRLVRVDGDGDGDGPVTRHEARLSELTGIGGRDVVALFVAARLLTAKADTVEITHEALVVAWPRVRSWISGAREQLRLHAQVRQAARYWIDSGHDGAALLRGGRLAALRVLLEDSAPSLELSADERAFLLAGIAAERHSEVDRRRRDRRRHQLSAGVIALVVVVVGAIVVAVQTRAAADRVERLARSGDIAGKAERLREHSPELAAQLGLVAYRVDPTVEARSVLLDATAQPLATRQVDERRPADLVVPVGDLLAVATENGGVLLRDRSGASPPVTVVAEGGEAVTAIAASGTRLAVVTERGALRLWDLRDPATVPPPVELSTRAVDVSALAFAPDGRTLAAGGDRQGEPGTVTLWPLTGPAREPVRLTGPTMGVTDVAFAPDGATLVAASRDRRVYRYRLAGSGAPVALPPLAGPDGQVHAVAYAPDGRTVAGGVAADHAVYLWDVTDPRGPRLVAKLDQPKSWVNAVRYSPDGRRIVAASGDGKLWVWDAGTHRVLGTFAHPVAVESVDHVDGRTMVTVAGDGVVRTWTMDGPVYTDTLDAVFTVAFTGSGDTLLAVPNLHDNRLHLLDAASQARLSRVRTLTHSGRFDGLSATGVFSPDGRYLAAGARYGGLYVWDLAASPPVEIGAAQVAQDGLTWLDHHPTRPLLVASAGNDAAVVVDLSDPRRPRSLARLDDTDARLNEARFSPDGSLLVTADAEGGVRLYRVDDPSRPSLAGTVTVDSAMSPVFDPRGRLLAVGSGDGRVHLWDVSDPSRPRAVGQPLDGPVSDVWQIAFHPDGTRLAAASTDESVYVWDVADPAEPRPFAVLRATTDSVRSVSFAPTGDTLVAGAGDGSVRRWITDPDAAARWICATVGTPITPTEWTRLLPDLPYTPPCG</sequence>
<dbReference type="PROSITE" id="PS50294">
    <property type="entry name" value="WD_REPEATS_REGION"/>
    <property type="match status" value="3"/>
</dbReference>
<comment type="caution">
    <text evidence="7">The sequence shown here is derived from an EMBL/GenBank/DDBJ whole genome shotgun (WGS) entry which is preliminary data.</text>
</comment>
<evidence type="ECO:0000256" key="4">
    <source>
        <dbReference type="SAM" id="MobiDB-lite"/>
    </source>
</evidence>
<keyword evidence="2" id="KW-0677">Repeat</keyword>
<dbReference type="CDD" id="cd00882">
    <property type="entry name" value="Ras_like_GTPase"/>
    <property type="match status" value="1"/>
</dbReference>
<keyword evidence="1 3" id="KW-0853">WD repeat</keyword>
<evidence type="ECO:0000256" key="3">
    <source>
        <dbReference type="PROSITE-ProRule" id="PRU00221"/>
    </source>
</evidence>
<dbReference type="PANTHER" id="PTHR19848">
    <property type="entry name" value="WD40 REPEAT PROTEIN"/>
    <property type="match status" value="1"/>
</dbReference>
<evidence type="ECO:0000259" key="6">
    <source>
        <dbReference type="Pfam" id="PF20703"/>
    </source>
</evidence>
<dbReference type="CDD" id="cd00093">
    <property type="entry name" value="HTH_XRE"/>
    <property type="match status" value="1"/>
</dbReference>
<dbReference type="SMART" id="SM00320">
    <property type="entry name" value="WD40"/>
    <property type="match status" value="11"/>
</dbReference>
<dbReference type="SUPFAM" id="SSF52540">
    <property type="entry name" value="P-loop containing nucleoside triphosphate hydrolases"/>
    <property type="match status" value="1"/>
</dbReference>
<dbReference type="SUPFAM" id="SSF101908">
    <property type="entry name" value="Putative isomerase YbhE"/>
    <property type="match status" value="1"/>
</dbReference>
<organism evidence="7 8">
    <name type="scientific">Actinophytocola xinjiangensis</name>
    <dbReference type="NCBI Taxonomy" id="485602"/>
    <lineage>
        <taxon>Bacteria</taxon>
        <taxon>Bacillati</taxon>
        <taxon>Actinomycetota</taxon>
        <taxon>Actinomycetes</taxon>
        <taxon>Pseudonocardiales</taxon>
        <taxon>Pseudonocardiaceae</taxon>
    </lineage>
</organism>
<name>A0A7Z1AVQ2_9PSEU</name>
<feature type="region of interest" description="Disordered" evidence="4">
    <location>
        <begin position="1"/>
        <end position="26"/>
    </location>
</feature>
<dbReference type="GO" id="GO:0003677">
    <property type="term" value="F:DNA binding"/>
    <property type="evidence" value="ECO:0007669"/>
    <property type="project" value="InterPro"/>
</dbReference>
<dbReference type="PROSITE" id="PS00678">
    <property type="entry name" value="WD_REPEATS_1"/>
    <property type="match status" value="1"/>
</dbReference>
<feature type="repeat" description="WD" evidence="3">
    <location>
        <begin position="983"/>
        <end position="1012"/>
    </location>
</feature>
<dbReference type="Pfam" id="PF20703">
    <property type="entry name" value="nSTAND1"/>
    <property type="match status" value="1"/>
</dbReference>
<dbReference type="Pfam" id="PF00400">
    <property type="entry name" value="WD40"/>
    <property type="match status" value="8"/>
</dbReference>
<dbReference type="AlphaFoldDB" id="A0A7Z1AVQ2"/>
<dbReference type="PANTHER" id="PTHR19848:SF8">
    <property type="entry name" value="F-BOX AND WD REPEAT DOMAIN CONTAINING 7"/>
    <property type="match status" value="1"/>
</dbReference>
<dbReference type="SUPFAM" id="SSF50998">
    <property type="entry name" value="Quinoprotein alcohol dehydrogenase-like"/>
    <property type="match status" value="1"/>
</dbReference>
<gene>
    <name evidence="7" type="ORF">BLA60_33530</name>
</gene>
<feature type="domain" description="Novel STAND NTPase 1" evidence="6">
    <location>
        <begin position="112"/>
        <end position="479"/>
    </location>
</feature>
<accession>A0A7Z1AVQ2</accession>
<dbReference type="Gene3D" id="2.130.10.10">
    <property type="entry name" value="YVTN repeat-like/Quinoprotein amine dehydrogenase"/>
    <property type="match status" value="4"/>
</dbReference>
<evidence type="ECO:0000256" key="1">
    <source>
        <dbReference type="ARBA" id="ARBA00022574"/>
    </source>
</evidence>
<feature type="repeat" description="WD" evidence="3">
    <location>
        <begin position="1194"/>
        <end position="1225"/>
    </location>
</feature>
<dbReference type="Proteomes" id="UP000185696">
    <property type="component" value="Unassembled WGS sequence"/>
</dbReference>
<dbReference type="SUPFAM" id="SSF47413">
    <property type="entry name" value="lambda repressor-like DNA-binding domains"/>
    <property type="match status" value="1"/>
</dbReference>
<feature type="transmembrane region" description="Helical" evidence="5">
    <location>
        <begin position="537"/>
        <end position="556"/>
    </location>
</feature>
<keyword evidence="8" id="KW-1185">Reference proteome</keyword>
<evidence type="ECO:0000256" key="2">
    <source>
        <dbReference type="ARBA" id="ARBA00022737"/>
    </source>
</evidence>